<comment type="caution">
    <text evidence="7">The sequence shown here is derived from an EMBL/GenBank/DDBJ whole genome shotgun (WGS) entry which is preliminary data.</text>
</comment>
<dbReference type="InterPro" id="IPR015419">
    <property type="entry name" value="CTAG/Pcc1"/>
</dbReference>
<dbReference type="OrthoDB" id="10025739at2759"/>
<gene>
    <name evidence="7" type="ORF">BB560_005739</name>
</gene>
<dbReference type="PANTHER" id="PTHR31283:SF5">
    <property type="entry name" value="EKC_KEOPS COMPLEX SUBUNIT LAGE3"/>
    <property type="match status" value="1"/>
</dbReference>
<dbReference type="FunFam" id="3.30.310.50:FF:000005">
    <property type="entry name" value="L antigen family member 3"/>
    <property type="match status" value="1"/>
</dbReference>
<dbReference type="GO" id="GO:0008033">
    <property type="term" value="P:tRNA processing"/>
    <property type="evidence" value="ECO:0007669"/>
    <property type="project" value="UniProtKB-KW"/>
</dbReference>
<dbReference type="EMBL" id="MBFS01002435">
    <property type="protein sequence ID" value="PVU97464.1"/>
    <property type="molecule type" value="Genomic_DNA"/>
</dbReference>
<evidence type="ECO:0000256" key="1">
    <source>
        <dbReference type="ARBA" id="ARBA00004123"/>
    </source>
</evidence>
<accession>A0A2T9YYV4</accession>
<evidence type="ECO:0000256" key="6">
    <source>
        <dbReference type="ARBA" id="ARBA00023242"/>
    </source>
</evidence>
<dbReference type="PANTHER" id="PTHR31283">
    <property type="entry name" value="EKC/KEOPS COMPLEX SUBUNIT PCC1 FAMILY MEMBER"/>
    <property type="match status" value="1"/>
</dbReference>
<sequence length="82" mass="9349">MDQKNEKLKFSLRIPFHSQRFAEIACSSLSADKEPNPTEITRTMSVENSELVIEYHTANLKLLRTAVSSLFDLLFLLANTFS</sequence>
<evidence type="ECO:0000256" key="4">
    <source>
        <dbReference type="ARBA" id="ARBA00022490"/>
    </source>
</evidence>
<comment type="similarity">
    <text evidence="3">Belongs to the CTAG/PCC1 family.</text>
</comment>
<evidence type="ECO:0000256" key="3">
    <source>
        <dbReference type="ARBA" id="ARBA00007073"/>
    </source>
</evidence>
<dbReference type="GO" id="GO:0005737">
    <property type="term" value="C:cytoplasm"/>
    <property type="evidence" value="ECO:0007669"/>
    <property type="project" value="UniProtKB-SubCell"/>
</dbReference>
<evidence type="ECO:0000256" key="5">
    <source>
        <dbReference type="ARBA" id="ARBA00022694"/>
    </source>
</evidence>
<dbReference type="GO" id="GO:0070525">
    <property type="term" value="P:tRNA threonylcarbamoyladenosine metabolic process"/>
    <property type="evidence" value="ECO:0007669"/>
    <property type="project" value="TreeGrafter"/>
</dbReference>
<dbReference type="GO" id="GO:0000408">
    <property type="term" value="C:EKC/KEOPS complex"/>
    <property type="evidence" value="ECO:0007669"/>
    <property type="project" value="TreeGrafter"/>
</dbReference>
<evidence type="ECO:0000313" key="7">
    <source>
        <dbReference type="EMBL" id="PVU97464.1"/>
    </source>
</evidence>
<organism evidence="7 8">
    <name type="scientific">Smittium megazygosporum</name>
    <dbReference type="NCBI Taxonomy" id="133381"/>
    <lineage>
        <taxon>Eukaryota</taxon>
        <taxon>Fungi</taxon>
        <taxon>Fungi incertae sedis</taxon>
        <taxon>Zoopagomycota</taxon>
        <taxon>Kickxellomycotina</taxon>
        <taxon>Harpellomycetes</taxon>
        <taxon>Harpellales</taxon>
        <taxon>Legeriomycetaceae</taxon>
        <taxon>Smittium</taxon>
    </lineage>
</organism>
<evidence type="ECO:0008006" key="9">
    <source>
        <dbReference type="Google" id="ProtNLM"/>
    </source>
</evidence>
<keyword evidence="8" id="KW-1185">Reference proteome</keyword>
<evidence type="ECO:0000256" key="2">
    <source>
        <dbReference type="ARBA" id="ARBA00004496"/>
    </source>
</evidence>
<dbReference type="GO" id="GO:0005634">
    <property type="term" value="C:nucleus"/>
    <property type="evidence" value="ECO:0007669"/>
    <property type="project" value="UniProtKB-SubCell"/>
</dbReference>
<proteinExistence type="inferred from homology"/>
<dbReference type="Gene3D" id="3.30.310.50">
    <property type="entry name" value="Alpha-D-phosphohexomutase, C-terminal domain"/>
    <property type="match status" value="1"/>
</dbReference>
<keyword evidence="6" id="KW-0539">Nucleus</keyword>
<comment type="subcellular location">
    <subcellularLocation>
        <location evidence="2">Cytoplasm</location>
    </subcellularLocation>
    <subcellularLocation>
        <location evidence="1">Nucleus</location>
    </subcellularLocation>
</comment>
<name>A0A2T9YYV4_9FUNG</name>
<dbReference type="AlphaFoldDB" id="A0A2T9YYV4"/>
<reference evidence="7 8" key="1">
    <citation type="journal article" date="2018" name="MBio">
        <title>Comparative Genomics Reveals the Core Gene Toolbox for the Fungus-Insect Symbiosis.</title>
        <authorList>
            <person name="Wang Y."/>
            <person name="Stata M."/>
            <person name="Wang W."/>
            <person name="Stajich J.E."/>
            <person name="White M.M."/>
            <person name="Moncalvo J.M."/>
        </authorList>
    </citation>
    <scope>NUCLEOTIDE SEQUENCE [LARGE SCALE GENOMIC DNA]</scope>
    <source>
        <strain evidence="7 8">SC-DP-2</strain>
    </source>
</reference>
<dbReference type="Proteomes" id="UP000245609">
    <property type="component" value="Unassembled WGS sequence"/>
</dbReference>
<feature type="non-terminal residue" evidence="7">
    <location>
        <position position="82"/>
    </location>
</feature>
<protein>
    <recommendedName>
        <fullName evidence="9">Transcription factor Pcc1</fullName>
    </recommendedName>
</protein>
<keyword evidence="4" id="KW-0963">Cytoplasm</keyword>
<dbReference type="Pfam" id="PF09341">
    <property type="entry name" value="Pcc1"/>
    <property type="match status" value="1"/>
</dbReference>
<keyword evidence="5" id="KW-0819">tRNA processing</keyword>
<evidence type="ECO:0000313" key="8">
    <source>
        <dbReference type="Proteomes" id="UP000245609"/>
    </source>
</evidence>